<name>A0A5M6IXA0_9PROT</name>
<dbReference type="AlphaFoldDB" id="A0A5M6IXA0"/>
<keyword evidence="2" id="KW-0489">Methyltransferase</keyword>
<dbReference type="Pfam" id="PF13847">
    <property type="entry name" value="Methyltransf_31"/>
    <property type="match status" value="1"/>
</dbReference>
<proteinExistence type="predicted"/>
<dbReference type="PANTHER" id="PTHR43861:SF1">
    <property type="entry name" value="TRANS-ACONITATE 2-METHYLTRANSFERASE"/>
    <property type="match status" value="1"/>
</dbReference>
<accession>A0A5M6IXA0</accession>
<dbReference type="Proteomes" id="UP000325255">
    <property type="component" value="Unassembled WGS sequence"/>
</dbReference>
<dbReference type="OrthoDB" id="9802097at2"/>
<sequence length="277" mass="29468">MSQLSLALDTEDLAQYYEEVSANRQFRVGTELVAALGIAPGERVLDVGSGTGLLAAHIATLVQPGGTVTGIDPLPLRIALARQKNLANARFEVGDANDLSAFASASFDVVLLNAVFHWLPEKRGPLHGFARVLAPGGRLGISTGSREHRGALQTIKAEVLARPPFNQYPQARDGVPHHITAAELRDLLQEAGFIIRSLEIVPTRHLLPDGDAAVRFSEASSFGNFLGHLPVQIREQARQAIVEELDRGRTDEGIVLGGARVVAIAHTPSADGAPAQA</sequence>
<dbReference type="EMBL" id="VWPK01000016">
    <property type="protein sequence ID" value="KAA5611995.1"/>
    <property type="molecule type" value="Genomic_DNA"/>
</dbReference>
<evidence type="ECO:0000313" key="3">
    <source>
        <dbReference type="Proteomes" id="UP000325255"/>
    </source>
</evidence>
<keyword evidence="3" id="KW-1185">Reference proteome</keyword>
<dbReference type="GO" id="GO:0032259">
    <property type="term" value="P:methylation"/>
    <property type="evidence" value="ECO:0007669"/>
    <property type="project" value="UniProtKB-KW"/>
</dbReference>
<dbReference type="CDD" id="cd02440">
    <property type="entry name" value="AdoMet_MTases"/>
    <property type="match status" value="1"/>
</dbReference>
<organism evidence="2 3">
    <name type="scientific">Rhodovastum atsumiense</name>
    <dbReference type="NCBI Taxonomy" id="504468"/>
    <lineage>
        <taxon>Bacteria</taxon>
        <taxon>Pseudomonadati</taxon>
        <taxon>Pseudomonadota</taxon>
        <taxon>Alphaproteobacteria</taxon>
        <taxon>Acetobacterales</taxon>
        <taxon>Acetobacteraceae</taxon>
        <taxon>Rhodovastum</taxon>
    </lineage>
</organism>
<dbReference type="GO" id="GO:0008168">
    <property type="term" value="F:methyltransferase activity"/>
    <property type="evidence" value="ECO:0007669"/>
    <property type="project" value="UniProtKB-KW"/>
</dbReference>
<gene>
    <name evidence="2" type="ORF">F1189_12105</name>
</gene>
<dbReference type="RefSeq" id="WP_150041005.1">
    <property type="nucleotide sequence ID" value="NZ_OW485601.1"/>
</dbReference>
<reference evidence="2 3" key="1">
    <citation type="submission" date="2019-09" db="EMBL/GenBank/DDBJ databases">
        <title>Genome sequence of Rhodovastum atsumiense, a diverse member of the Acetobacteraceae family of non-sulfur purple photosynthetic bacteria.</title>
        <authorList>
            <person name="Meyer T."/>
            <person name="Kyndt J."/>
        </authorList>
    </citation>
    <scope>NUCLEOTIDE SEQUENCE [LARGE SCALE GENOMIC DNA]</scope>
    <source>
        <strain evidence="2 3">DSM 21279</strain>
    </source>
</reference>
<dbReference type="PANTHER" id="PTHR43861">
    <property type="entry name" value="TRANS-ACONITATE 2-METHYLTRANSFERASE-RELATED"/>
    <property type="match status" value="1"/>
</dbReference>
<dbReference type="InterPro" id="IPR025714">
    <property type="entry name" value="Methyltranfer_dom"/>
</dbReference>
<comment type="caution">
    <text evidence="2">The sequence shown here is derived from an EMBL/GenBank/DDBJ whole genome shotgun (WGS) entry which is preliminary data.</text>
</comment>
<protein>
    <submittedName>
        <fullName evidence="2">Methyltransferase domain-containing protein</fullName>
    </submittedName>
</protein>
<evidence type="ECO:0000259" key="1">
    <source>
        <dbReference type="Pfam" id="PF13847"/>
    </source>
</evidence>
<feature type="domain" description="Methyltransferase" evidence="1">
    <location>
        <begin position="40"/>
        <end position="192"/>
    </location>
</feature>
<dbReference type="SUPFAM" id="SSF53335">
    <property type="entry name" value="S-adenosyl-L-methionine-dependent methyltransferases"/>
    <property type="match status" value="1"/>
</dbReference>
<dbReference type="InterPro" id="IPR029063">
    <property type="entry name" value="SAM-dependent_MTases_sf"/>
</dbReference>
<dbReference type="Gene3D" id="3.40.50.150">
    <property type="entry name" value="Vaccinia Virus protein VP39"/>
    <property type="match status" value="1"/>
</dbReference>
<keyword evidence="2" id="KW-0808">Transferase</keyword>
<evidence type="ECO:0000313" key="2">
    <source>
        <dbReference type="EMBL" id="KAA5611995.1"/>
    </source>
</evidence>